<dbReference type="GO" id="GO:0005886">
    <property type="term" value="C:plasma membrane"/>
    <property type="evidence" value="ECO:0007669"/>
    <property type="project" value="UniProtKB-SubCell"/>
</dbReference>
<dbReference type="STRING" id="561176.SAMN04488561_2613"/>
<proteinExistence type="inferred from homology"/>
<gene>
    <name evidence="7" type="ORF">SAMN04488561_2613</name>
</gene>
<keyword evidence="5 6" id="KW-0472">Membrane</keyword>
<dbReference type="Proteomes" id="UP000181980">
    <property type="component" value="Unassembled WGS sequence"/>
</dbReference>
<evidence type="ECO:0000256" key="5">
    <source>
        <dbReference type="ARBA" id="ARBA00023136"/>
    </source>
</evidence>
<dbReference type="Pfam" id="PF02104">
    <property type="entry name" value="SURF1"/>
    <property type="match status" value="1"/>
</dbReference>
<dbReference type="PANTHER" id="PTHR23427:SF2">
    <property type="entry name" value="SURFEIT LOCUS PROTEIN 1"/>
    <property type="match status" value="1"/>
</dbReference>
<organism evidence="7 8">
    <name type="scientific">Jiangella alba</name>
    <dbReference type="NCBI Taxonomy" id="561176"/>
    <lineage>
        <taxon>Bacteria</taxon>
        <taxon>Bacillati</taxon>
        <taxon>Actinomycetota</taxon>
        <taxon>Actinomycetes</taxon>
        <taxon>Jiangellales</taxon>
        <taxon>Jiangellaceae</taxon>
        <taxon>Jiangella</taxon>
    </lineage>
</organism>
<evidence type="ECO:0000256" key="1">
    <source>
        <dbReference type="ARBA" id="ARBA00004370"/>
    </source>
</evidence>
<dbReference type="AlphaFoldDB" id="A0A1H5LJD0"/>
<name>A0A1H5LJD0_9ACTN</name>
<keyword evidence="6" id="KW-1003">Cell membrane</keyword>
<keyword evidence="8" id="KW-1185">Reference proteome</keyword>
<evidence type="ECO:0000313" key="7">
    <source>
        <dbReference type="EMBL" id="SEE76637.1"/>
    </source>
</evidence>
<evidence type="ECO:0000256" key="4">
    <source>
        <dbReference type="ARBA" id="ARBA00022989"/>
    </source>
</evidence>
<feature type="transmembrane region" description="Helical" evidence="6">
    <location>
        <begin position="258"/>
        <end position="277"/>
    </location>
</feature>
<comment type="similarity">
    <text evidence="2 6">Belongs to the SURF1 family.</text>
</comment>
<protein>
    <recommendedName>
        <fullName evidence="6">SURF1-like protein</fullName>
    </recommendedName>
</protein>
<feature type="transmembrane region" description="Helical" evidence="6">
    <location>
        <begin position="55"/>
        <end position="77"/>
    </location>
</feature>
<dbReference type="InterPro" id="IPR002994">
    <property type="entry name" value="Surf1/Shy1"/>
</dbReference>
<accession>A0A1H5LJD0</accession>
<evidence type="ECO:0000256" key="2">
    <source>
        <dbReference type="ARBA" id="ARBA00007165"/>
    </source>
</evidence>
<dbReference type="PANTHER" id="PTHR23427">
    <property type="entry name" value="SURFEIT LOCUS PROTEIN"/>
    <property type="match status" value="1"/>
</dbReference>
<evidence type="ECO:0000256" key="6">
    <source>
        <dbReference type="RuleBase" id="RU363076"/>
    </source>
</evidence>
<comment type="subcellular location">
    <subcellularLocation>
        <location evidence="6">Cell membrane</location>
        <topology evidence="6">Multi-pass membrane protein</topology>
    </subcellularLocation>
    <subcellularLocation>
        <location evidence="1">Membrane</location>
    </subcellularLocation>
</comment>
<reference evidence="8" key="1">
    <citation type="submission" date="2016-10" db="EMBL/GenBank/DDBJ databases">
        <authorList>
            <person name="Varghese N."/>
            <person name="Submissions S."/>
        </authorList>
    </citation>
    <scope>NUCLEOTIDE SEQUENCE [LARGE SCALE GENOMIC DNA]</scope>
    <source>
        <strain evidence="8">DSM 45237</strain>
    </source>
</reference>
<dbReference type="OrthoDB" id="9807214at2"/>
<dbReference type="EMBL" id="FNUC01000003">
    <property type="protein sequence ID" value="SEE76637.1"/>
    <property type="molecule type" value="Genomic_DNA"/>
</dbReference>
<dbReference type="CDD" id="cd06662">
    <property type="entry name" value="SURF1"/>
    <property type="match status" value="1"/>
</dbReference>
<keyword evidence="3 6" id="KW-0812">Transmembrane</keyword>
<dbReference type="PROSITE" id="PS50895">
    <property type="entry name" value="SURF1"/>
    <property type="match status" value="1"/>
</dbReference>
<evidence type="ECO:0000256" key="3">
    <source>
        <dbReference type="ARBA" id="ARBA00022692"/>
    </source>
</evidence>
<evidence type="ECO:0000313" key="8">
    <source>
        <dbReference type="Proteomes" id="UP000181980"/>
    </source>
</evidence>
<sequence length="301" mass="32607">MRSHRPTTTTPLVGVWSPIRAGEDPSDTPEPPVGPWVRPRRTVDPVYRFLASRRWLVRTLAGVLLVLLCVRLGLWQLDRNEQRQDRNAVIEANVDGDAVPAAELVPPGQALAAGDEWSTVQVTGRWDVDNELRLRLRPVDGTRGVHALTPLVGDDGTALLVDRGFVPADGRDDDEIELPAPSDGEVTVTARVRHSETGHDVDPSTGSVRFVDVEAIADGLPYPFYGAWGELITQDPEPATSLQLIDPPATESGPHLSYAIQWFLFAVVGVGGFVLLIRAEARGRDETSGDSDTPAPTQSVG</sequence>
<keyword evidence="4 6" id="KW-1133">Transmembrane helix</keyword>
<dbReference type="InterPro" id="IPR045214">
    <property type="entry name" value="Surf1/Surf4"/>
</dbReference>